<name>A0A2K9NNN1_BACTC</name>
<dbReference type="PIRSF" id="PIRSF006162">
    <property type="entry name" value="PgpA"/>
    <property type="match status" value="1"/>
</dbReference>
<dbReference type="CDD" id="cd06971">
    <property type="entry name" value="PgpA"/>
    <property type="match status" value="1"/>
</dbReference>
<dbReference type="Pfam" id="PF04608">
    <property type="entry name" value="PgpA"/>
    <property type="match status" value="1"/>
</dbReference>
<keyword evidence="2" id="KW-1185">Reference proteome</keyword>
<dbReference type="PANTHER" id="PTHR36305">
    <property type="entry name" value="PHOSPHATIDYLGLYCEROPHOSPHATASE A"/>
    <property type="match status" value="1"/>
</dbReference>
<dbReference type="GO" id="GO:0008962">
    <property type="term" value="F:phosphatidylglycerophosphatase activity"/>
    <property type="evidence" value="ECO:0007669"/>
    <property type="project" value="InterPro"/>
</dbReference>
<dbReference type="AlphaFoldDB" id="A0A2K9NNN1"/>
<dbReference type="UniPathway" id="UPA00084">
    <property type="reaction ID" value="UER00504"/>
</dbReference>
<dbReference type="EMBL" id="CP025704">
    <property type="protein sequence ID" value="AUN96675.1"/>
    <property type="molecule type" value="Genomic_DNA"/>
</dbReference>
<evidence type="ECO:0000313" key="1">
    <source>
        <dbReference type="EMBL" id="AUN96675.1"/>
    </source>
</evidence>
<protein>
    <submittedName>
        <fullName evidence="1">Phosphatidylglycerophosphatase A</fullName>
    </submittedName>
</protein>
<dbReference type="GO" id="GO:0006655">
    <property type="term" value="P:phosphatidylglycerol biosynthetic process"/>
    <property type="evidence" value="ECO:0007669"/>
    <property type="project" value="UniProtKB-UniPathway"/>
</dbReference>
<dbReference type="InterPro" id="IPR036681">
    <property type="entry name" value="PgpA-like_sf"/>
</dbReference>
<dbReference type="PANTHER" id="PTHR36305:SF1">
    <property type="entry name" value="PHOSPHATIDYLGLYCEROPHOSPHATASE A"/>
    <property type="match status" value="1"/>
</dbReference>
<dbReference type="InterPro" id="IPR026037">
    <property type="entry name" value="PgpA"/>
</dbReference>
<proteinExistence type="predicted"/>
<gene>
    <name evidence="1" type="ORF">C0V70_00835</name>
</gene>
<dbReference type="KEGG" id="bsto:C0V70_00835"/>
<dbReference type="Proteomes" id="UP000235584">
    <property type="component" value="Chromosome"/>
</dbReference>
<dbReference type="InterPro" id="IPR007686">
    <property type="entry name" value="YutG/PgpA"/>
</dbReference>
<evidence type="ECO:0000313" key="2">
    <source>
        <dbReference type="Proteomes" id="UP000235584"/>
    </source>
</evidence>
<dbReference type="RefSeq" id="WP_102241970.1">
    <property type="nucleotide sequence ID" value="NZ_CP025704.1"/>
</dbReference>
<dbReference type="SUPFAM" id="SSF101307">
    <property type="entry name" value="YutG-like"/>
    <property type="match status" value="1"/>
</dbReference>
<accession>A0A2K9NNN1</accession>
<reference evidence="1 2" key="1">
    <citation type="submission" date="2018-01" db="EMBL/GenBank/DDBJ databases">
        <title>Complete genome sequence of Bacteriovorax stolpii DSM12778.</title>
        <authorList>
            <person name="Tang B."/>
            <person name="Chang J."/>
        </authorList>
    </citation>
    <scope>NUCLEOTIDE SEQUENCE [LARGE SCALE GENOMIC DNA]</scope>
    <source>
        <strain evidence="1 2">DSM 12778</strain>
    </source>
</reference>
<organism evidence="1 2">
    <name type="scientific">Bacteriovorax stolpii</name>
    <name type="common">Bdellovibrio stolpii</name>
    <dbReference type="NCBI Taxonomy" id="960"/>
    <lineage>
        <taxon>Bacteria</taxon>
        <taxon>Pseudomonadati</taxon>
        <taxon>Bdellovibrionota</taxon>
        <taxon>Bacteriovoracia</taxon>
        <taxon>Bacteriovoracales</taxon>
        <taxon>Bacteriovoracaceae</taxon>
        <taxon>Bacteriovorax</taxon>
    </lineage>
</organism>
<sequence>MNDANRPERTRPDILFLSFFGVGFLPKAPGTWGTLATLPFLYFIGRFNPPFFLFIPFIVIVTLISSFVTDSVQKKFNLHDPQFIVIDEVLGMTTAWLFIQKHNLAHLFVLFILFRAFDIKKIWPASYFDQEVHHGAGTILDDIVSGVYAGVVYLGINYLFGQYLNFI</sequence>